<feature type="domain" description="HD-GYP" evidence="1">
    <location>
        <begin position="8"/>
        <end position="203"/>
    </location>
</feature>
<dbReference type="Proteomes" id="UP000294813">
    <property type="component" value="Unassembled WGS sequence"/>
</dbReference>
<keyword evidence="3" id="KW-1185">Reference proteome</keyword>
<accession>A0A4R2RZB0</accession>
<keyword evidence="2" id="KW-0808">Transferase</keyword>
<dbReference type="InterPro" id="IPR037522">
    <property type="entry name" value="HD_GYP_dom"/>
</dbReference>
<dbReference type="PANTHER" id="PTHR43155">
    <property type="entry name" value="CYCLIC DI-GMP PHOSPHODIESTERASE PA4108-RELATED"/>
    <property type="match status" value="1"/>
</dbReference>
<dbReference type="InterPro" id="IPR003607">
    <property type="entry name" value="HD/PDEase_dom"/>
</dbReference>
<dbReference type="NCBIfam" id="TIGR00277">
    <property type="entry name" value="HDIG"/>
    <property type="match status" value="1"/>
</dbReference>
<dbReference type="SUPFAM" id="SSF109604">
    <property type="entry name" value="HD-domain/PDEase-like"/>
    <property type="match status" value="1"/>
</dbReference>
<dbReference type="OrthoDB" id="9804747at2"/>
<dbReference type="AlphaFoldDB" id="A0A4R2RZB0"/>
<dbReference type="Pfam" id="PF13487">
    <property type="entry name" value="HD_5"/>
    <property type="match status" value="1"/>
</dbReference>
<name>A0A4R2RZB0_9FIRM</name>
<sequence>MVSPVCSDHHNLLEPTHSLLQKLASHSQPALWHTQNVARKTRAFLTYLHTEPENALLITLAALLHDIGLLRVDAGILNKPMAIEPYEEVLFQAHPTHGEAILKEMGLFPQEIGMMIAQHHEQMDGSGYPRRVPCEQLLYGSHIIHLCDTFVSLQEETIRQKGRTPEEAWQHMSENAHLFHPELFQAFDRFIHRLDHLPVLTHPSFLLGAQL</sequence>
<dbReference type="RefSeq" id="WP_131918045.1">
    <property type="nucleotide sequence ID" value="NZ_JAOQNU010000003.1"/>
</dbReference>
<proteinExistence type="predicted"/>
<dbReference type="GO" id="GO:0016740">
    <property type="term" value="F:transferase activity"/>
    <property type="evidence" value="ECO:0007669"/>
    <property type="project" value="UniProtKB-KW"/>
</dbReference>
<evidence type="ECO:0000259" key="1">
    <source>
        <dbReference type="PROSITE" id="PS51832"/>
    </source>
</evidence>
<organism evidence="2 3">
    <name type="scientific">Heliophilum fasciatum</name>
    <dbReference type="NCBI Taxonomy" id="35700"/>
    <lineage>
        <taxon>Bacteria</taxon>
        <taxon>Bacillati</taxon>
        <taxon>Bacillota</taxon>
        <taxon>Clostridia</taxon>
        <taxon>Eubacteriales</taxon>
        <taxon>Heliobacteriaceae</taxon>
        <taxon>Heliophilum</taxon>
    </lineage>
</organism>
<evidence type="ECO:0000313" key="3">
    <source>
        <dbReference type="Proteomes" id="UP000294813"/>
    </source>
</evidence>
<protein>
    <submittedName>
        <fullName evidence="2">Putative nucleotidyltransferase with HDIG domain</fullName>
    </submittedName>
</protein>
<comment type="caution">
    <text evidence="2">The sequence shown here is derived from an EMBL/GenBank/DDBJ whole genome shotgun (WGS) entry which is preliminary data.</text>
</comment>
<dbReference type="InterPro" id="IPR006675">
    <property type="entry name" value="HDIG_dom"/>
</dbReference>
<dbReference type="CDD" id="cd00077">
    <property type="entry name" value="HDc"/>
    <property type="match status" value="1"/>
</dbReference>
<dbReference type="Gene3D" id="1.10.3210.10">
    <property type="entry name" value="Hypothetical protein af1432"/>
    <property type="match status" value="1"/>
</dbReference>
<gene>
    <name evidence="2" type="ORF">EDD73_10380</name>
</gene>
<dbReference type="PROSITE" id="PS51832">
    <property type="entry name" value="HD_GYP"/>
    <property type="match status" value="1"/>
</dbReference>
<evidence type="ECO:0000313" key="2">
    <source>
        <dbReference type="EMBL" id="TCP68449.1"/>
    </source>
</evidence>
<dbReference type="PANTHER" id="PTHR43155:SF2">
    <property type="entry name" value="CYCLIC DI-GMP PHOSPHODIESTERASE PA4108"/>
    <property type="match status" value="1"/>
</dbReference>
<dbReference type="EMBL" id="SLXT01000003">
    <property type="protein sequence ID" value="TCP68449.1"/>
    <property type="molecule type" value="Genomic_DNA"/>
</dbReference>
<reference evidence="2 3" key="1">
    <citation type="submission" date="2019-03" db="EMBL/GenBank/DDBJ databases">
        <title>Genomic Encyclopedia of Type Strains, Phase IV (KMG-IV): sequencing the most valuable type-strain genomes for metagenomic binning, comparative biology and taxonomic classification.</title>
        <authorList>
            <person name="Goeker M."/>
        </authorList>
    </citation>
    <scope>NUCLEOTIDE SEQUENCE [LARGE SCALE GENOMIC DNA]</scope>
    <source>
        <strain evidence="2 3">DSM 11170</strain>
    </source>
</reference>